<gene>
    <name evidence="2" type="ORF">Tcan_01893</name>
</gene>
<reference evidence="2 3" key="1">
    <citation type="submission" date="2014-11" db="EMBL/GenBank/DDBJ databases">
        <title>Genetic blueprint of the zoonotic pathogen Toxocara canis.</title>
        <authorList>
            <person name="Zhu X.-Q."/>
            <person name="Korhonen P.K."/>
            <person name="Cai H."/>
            <person name="Young N.D."/>
            <person name="Nejsum P."/>
            <person name="von Samson-Himmelstjerna G."/>
            <person name="Boag P.R."/>
            <person name="Tan P."/>
            <person name="Li Q."/>
            <person name="Min J."/>
            <person name="Yang Y."/>
            <person name="Wang X."/>
            <person name="Fang X."/>
            <person name="Hall R.S."/>
            <person name="Hofmann A."/>
            <person name="Sternberg P.W."/>
            <person name="Jex A.R."/>
            <person name="Gasser R.B."/>
        </authorList>
    </citation>
    <scope>NUCLEOTIDE SEQUENCE [LARGE SCALE GENOMIC DNA]</scope>
    <source>
        <strain evidence="2">PN_DK_2014</strain>
    </source>
</reference>
<organism evidence="2 3">
    <name type="scientific">Toxocara canis</name>
    <name type="common">Canine roundworm</name>
    <dbReference type="NCBI Taxonomy" id="6265"/>
    <lineage>
        <taxon>Eukaryota</taxon>
        <taxon>Metazoa</taxon>
        <taxon>Ecdysozoa</taxon>
        <taxon>Nematoda</taxon>
        <taxon>Chromadorea</taxon>
        <taxon>Rhabditida</taxon>
        <taxon>Spirurina</taxon>
        <taxon>Ascaridomorpha</taxon>
        <taxon>Ascaridoidea</taxon>
        <taxon>Toxocaridae</taxon>
        <taxon>Toxocara</taxon>
    </lineage>
</organism>
<dbReference type="EMBL" id="JPKZ01002390">
    <property type="protein sequence ID" value="KHN76909.1"/>
    <property type="molecule type" value="Genomic_DNA"/>
</dbReference>
<dbReference type="Proteomes" id="UP000031036">
    <property type="component" value="Unassembled WGS sequence"/>
</dbReference>
<proteinExistence type="predicted"/>
<evidence type="ECO:0000256" key="1">
    <source>
        <dbReference type="SAM" id="MobiDB-lite"/>
    </source>
</evidence>
<name>A0A0B2V5X3_TOXCA</name>
<accession>A0A0B2V5X3</accession>
<evidence type="ECO:0000313" key="2">
    <source>
        <dbReference type="EMBL" id="KHN76909.1"/>
    </source>
</evidence>
<protein>
    <submittedName>
        <fullName evidence="2">Uncharacterized protein</fullName>
    </submittedName>
</protein>
<feature type="region of interest" description="Disordered" evidence="1">
    <location>
        <begin position="38"/>
        <end position="62"/>
    </location>
</feature>
<sequence length="62" mass="6787">MRPDSSSAYHLTCEVAHSANAFSISDETVQLNATFGLSDDSRDVLGNQDEKTNVSGDIREKR</sequence>
<dbReference type="AlphaFoldDB" id="A0A0B2V5X3"/>
<feature type="compositionally biased region" description="Basic and acidic residues" evidence="1">
    <location>
        <begin position="39"/>
        <end position="62"/>
    </location>
</feature>
<keyword evidence="3" id="KW-1185">Reference proteome</keyword>
<evidence type="ECO:0000313" key="3">
    <source>
        <dbReference type="Proteomes" id="UP000031036"/>
    </source>
</evidence>
<comment type="caution">
    <text evidence="2">The sequence shown here is derived from an EMBL/GenBank/DDBJ whole genome shotgun (WGS) entry which is preliminary data.</text>
</comment>